<evidence type="ECO:0000256" key="5">
    <source>
        <dbReference type="ARBA" id="ARBA00022692"/>
    </source>
</evidence>
<keyword evidence="12 18" id="KW-0472">Membrane</keyword>
<dbReference type="GO" id="GO:0140327">
    <property type="term" value="F:flippase activity"/>
    <property type="evidence" value="ECO:0007669"/>
    <property type="project" value="UniProtKB-ARBA"/>
</dbReference>
<evidence type="ECO:0000313" key="24">
    <source>
        <dbReference type="Proteomes" id="UP000827549"/>
    </source>
</evidence>
<keyword evidence="8 16" id="KW-0067">ATP-binding</keyword>
<dbReference type="Proteomes" id="UP000827549">
    <property type="component" value="Chromosome 1"/>
</dbReference>
<organism evidence="23 24">
    <name type="scientific">Vanrija pseudolonga</name>
    <dbReference type="NCBI Taxonomy" id="143232"/>
    <lineage>
        <taxon>Eukaryota</taxon>
        <taxon>Fungi</taxon>
        <taxon>Dikarya</taxon>
        <taxon>Basidiomycota</taxon>
        <taxon>Agaricomycotina</taxon>
        <taxon>Tremellomycetes</taxon>
        <taxon>Trichosporonales</taxon>
        <taxon>Trichosporonaceae</taxon>
        <taxon>Vanrija</taxon>
    </lineage>
</organism>
<dbReference type="GO" id="GO:0005783">
    <property type="term" value="C:endoplasmic reticulum"/>
    <property type="evidence" value="ECO:0007669"/>
    <property type="project" value="UniProtKB-ARBA"/>
</dbReference>
<dbReference type="RefSeq" id="XP_062623964.1">
    <property type="nucleotide sequence ID" value="XM_062767980.1"/>
</dbReference>
<feature type="transmembrane region" description="Helical" evidence="18">
    <location>
        <begin position="654"/>
        <end position="676"/>
    </location>
</feature>
<keyword evidence="10 18" id="KW-1278">Translocase</keyword>
<dbReference type="InterPro" id="IPR032630">
    <property type="entry name" value="P_typ_ATPase_c"/>
</dbReference>
<dbReference type="InterPro" id="IPR001757">
    <property type="entry name" value="P_typ_ATPase"/>
</dbReference>
<keyword evidence="9 17" id="KW-0460">Magnesium</keyword>
<feature type="compositionally biased region" description="Pro residues" evidence="19">
    <location>
        <begin position="1496"/>
        <end position="1507"/>
    </location>
</feature>
<feature type="transmembrane region" description="Helical" evidence="18">
    <location>
        <begin position="280"/>
        <end position="298"/>
    </location>
</feature>
<dbReference type="PRINTS" id="PR00119">
    <property type="entry name" value="CATATPASE"/>
</dbReference>
<feature type="binding site" evidence="16">
    <location>
        <position position="920"/>
    </location>
    <ligand>
        <name>ATP</name>
        <dbReference type="ChEBI" id="CHEBI:30616"/>
    </ligand>
</feature>
<dbReference type="InterPro" id="IPR023214">
    <property type="entry name" value="HAD_sf"/>
</dbReference>
<keyword evidence="3" id="KW-0813">Transport</keyword>
<feature type="compositionally biased region" description="Low complexity" evidence="19">
    <location>
        <begin position="1597"/>
        <end position="1606"/>
    </location>
</feature>
<dbReference type="SUPFAM" id="SSF81665">
    <property type="entry name" value="Calcium ATPase, transmembrane domain M"/>
    <property type="match status" value="1"/>
</dbReference>
<dbReference type="Gene3D" id="2.70.150.10">
    <property type="entry name" value="Calcium-transporting ATPase, cytoplasmic transduction domain A"/>
    <property type="match status" value="1"/>
</dbReference>
<feature type="binding site" evidence="16">
    <location>
        <position position="897"/>
    </location>
    <ligand>
        <name>ATP</name>
        <dbReference type="ChEBI" id="CHEBI:30616"/>
    </ligand>
</feature>
<evidence type="ECO:0000256" key="2">
    <source>
        <dbReference type="ARBA" id="ARBA00008109"/>
    </source>
</evidence>
<proteinExistence type="inferred from homology"/>
<dbReference type="CDD" id="cd02073">
    <property type="entry name" value="P-type_ATPase_APLT_Dnf-like"/>
    <property type="match status" value="1"/>
</dbReference>
<feature type="binding site" evidence="16">
    <location>
        <position position="1171"/>
    </location>
    <ligand>
        <name>ATP</name>
        <dbReference type="ChEBI" id="CHEBI:30616"/>
    </ligand>
</feature>
<keyword evidence="6 17" id="KW-0479">Metal-binding</keyword>
<feature type="binding site" evidence="16">
    <location>
        <position position="856"/>
    </location>
    <ligand>
        <name>ATP</name>
        <dbReference type="ChEBI" id="CHEBI:30616"/>
    </ligand>
</feature>
<feature type="transmembrane region" description="Helical" evidence="18">
    <location>
        <begin position="1307"/>
        <end position="1328"/>
    </location>
</feature>
<comment type="subcellular location">
    <subcellularLocation>
        <location evidence="1">Endomembrane system</location>
        <topology evidence="1">Multi-pass membrane protein</topology>
    </subcellularLocation>
    <subcellularLocation>
        <location evidence="18">Membrane</location>
        <topology evidence="18">Multi-pass membrane protein</topology>
    </subcellularLocation>
</comment>
<feature type="active site" description="4-aspartylphosphate intermediate" evidence="15">
    <location>
        <position position="722"/>
    </location>
</feature>
<dbReference type="InterPro" id="IPR059000">
    <property type="entry name" value="ATPase_P-type_domA"/>
</dbReference>
<comment type="similarity">
    <text evidence="2 18">Belongs to the cation transport ATPase (P-type) (TC 3.A.3) family. Type IV subfamily.</text>
</comment>
<dbReference type="FunFam" id="3.40.50.1000:FF:000001">
    <property type="entry name" value="Phospholipid-transporting ATPase IC"/>
    <property type="match status" value="1"/>
</dbReference>
<feature type="binding site" evidence="17">
    <location>
        <position position="1167"/>
    </location>
    <ligand>
        <name>Mg(2+)</name>
        <dbReference type="ChEBI" id="CHEBI:18420"/>
    </ligand>
</feature>
<dbReference type="Pfam" id="PF00122">
    <property type="entry name" value="E1-E2_ATPase"/>
    <property type="match status" value="1"/>
</dbReference>
<dbReference type="SFLD" id="SFLDG00002">
    <property type="entry name" value="C1.7:_P-type_atpase_like"/>
    <property type="match status" value="1"/>
</dbReference>
<feature type="binding site" evidence="16">
    <location>
        <position position="1036"/>
    </location>
    <ligand>
        <name>ATP</name>
        <dbReference type="ChEBI" id="CHEBI:30616"/>
    </ligand>
</feature>
<dbReference type="NCBIfam" id="TIGR01494">
    <property type="entry name" value="ATPase_P-type"/>
    <property type="match status" value="1"/>
</dbReference>
<evidence type="ECO:0000256" key="3">
    <source>
        <dbReference type="ARBA" id="ARBA00022448"/>
    </source>
</evidence>
<evidence type="ECO:0000256" key="8">
    <source>
        <dbReference type="ARBA" id="ARBA00022840"/>
    </source>
</evidence>
<evidence type="ECO:0000256" key="19">
    <source>
        <dbReference type="SAM" id="MobiDB-lite"/>
    </source>
</evidence>
<dbReference type="GO" id="GO:0016887">
    <property type="term" value="F:ATP hydrolysis activity"/>
    <property type="evidence" value="ECO:0007669"/>
    <property type="project" value="InterPro"/>
</dbReference>
<dbReference type="InterPro" id="IPR044492">
    <property type="entry name" value="P_typ_ATPase_HD_dom"/>
</dbReference>
<evidence type="ECO:0000256" key="16">
    <source>
        <dbReference type="PIRSR" id="PIRSR606539-2"/>
    </source>
</evidence>
<dbReference type="InterPro" id="IPR032631">
    <property type="entry name" value="P-type_ATPase_N"/>
</dbReference>
<evidence type="ECO:0000256" key="7">
    <source>
        <dbReference type="ARBA" id="ARBA00022741"/>
    </source>
</evidence>
<comment type="catalytic activity">
    <reaction evidence="14">
        <text>a 1,2-diacyl-sn-glycero-3-phosphoethanolamine(out) + ATP + H2O = a 1,2-diacyl-sn-glycero-3-phosphoethanolamine(in) + ADP + phosphate + H(+)</text>
        <dbReference type="Rhea" id="RHEA:66132"/>
        <dbReference type="ChEBI" id="CHEBI:15377"/>
        <dbReference type="ChEBI" id="CHEBI:15378"/>
        <dbReference type="ChEBI" id="CHEBI:30616"/>
        <dbReference type="ChEBI" id="CHEBI:43474"/>
        <dbReference type="ChEBI" id="CHEBI:64612"/>
        <dbReference type="ChEBI" id="CHEBI:456216"/>
    </reaction>
    <physiologicalReaction direction="left-to-right" evidence="14">
        <dbReference type="Rhea" id="RHEA:66133"/>
    </physiologicalReaction>
</comment>
<feature type="binding site" evidence="16">
    <location>
        <position position="1170"/>
    </location>
    <ligand>
        <name>ATP</name>
        <dbReference type="ChEBI" id="CHEBI:30616"/>
    </ligand>
</feature>
<dbReference type="InterPro" id="IPR008250">
    <property type="entry name" value="ATPase_P-typ_transduc_dom_A_sf"/>
</dbReference>
<evidence type="ECO:0000313" key="23">
    <source>
        <dbReference type="EMBL" id="WOO77932.1"/>
    </source>
</evidence>
<evidence type="ECO:0000256" key="4">
    <source>
        <dbReference type="ARBA" id="ARBA00022553"/>
    </source>
</evidence>
<evidence type="ECO:0000256" key="12">
    <source>
        <dbReference type="ARBA" id="ARBA00023136"/>
    </source>
</evidence>
<feature type="compositionally biased region" description="Low complexity" evidence="19">
    <location>
        <begin position="167"/>
        <end position="189"/>
    </location>
</feature>
<dbReference type="GO" id="GO:0045332">
    <property type="term" value="P:phospholipid translocation"/>
    <property type="evidence" value="ECO:0007669"/>
    <property type="project" value="TreeGrafter"/>
</dbReference>
<name>A0AAF0Y136_9TREE</name>
<feature type="region of interest" description="Disordered" evidence="19">
    <location>
        <begin position="1"/>
        <end position="76"/>
    </location>
</feature>
<feature type="binding site" evidence="16">
    <location>
        <position position="1037"/>
    </location>
    <ligand>
        <name>ATP</name>
        <dbReference type="ChEBI" id="CHEBI:30616"/>
    </ligand>
</feature>
<evidence type="ECO:0000256" key="11">
    <source>
        <dbReference type="ARBA" id="ARBA00022989"/>
    </source>
</evidence>
<feature type="binding site" evidence="16">
    <location>
        <position position="724"/>
    </location>
    <ligand>
        <name>ATP</name>
        <dbReference type="ChEBI" id="CHEBI:30616"/>
    </ligand>
</feature>
<feature type="binding site" evidence="16">
    <location>
        <position position="955"/>
    </location>
    <ligand>
        <name>ATP</name>
        <dbReference type="ChEBI" id="CHEBI:30616"/>
    </ligand>
</feature>
<dbReference type="GO" id="GO:0005524">
    <property type="term" value="F:ATP binding"/>
    <property type="evidence" value="ECO:0007669"/>
    <property type="project" value="UniProtKB-UniRule"/>
</dbReference>
<dbReference type="PANTHER" id="PTHR24092:SF180">
    <property type="entry name" value="PHOSPHOLIPID-TRANSPORTING ATPASE DNF1-RELATED"/>
    <property type="match status" value="1"/>
</dbReference>
<dbReference type="PANTHER" id="PTHR24092">
    <property type="entry name" value="PROBABLE PHOSPHOLIPID-TRANSPORTING ATPASE"/>
    <property type="match status" value="1"/>
</dbReference>
<dbReference type="InterPro" id="IPR018303">
    <property type="entry name" value="ATPase_P-typ_P_site"/>
</dbReference>
<keyword evidence="24" id="KW-1185">Reference proteome</keyword>
<evidence type="ECO:0000256" key="13">
    <source>
        <dbReference type="ARBA" id="ARBA00034036"/>
    </source>
</evidence>
<dbReference type="Gene3D" id="3.40.50.1000">
    <property type="entry name" value="HAD superfamily/HAD-like"/>
    <property type="match status" value="1"/>
</dbReference>
<keyword evidence="5 18" id="KW-0812">Transmembrane</keyword>
<dbReference type="GeneID" id="87804741"/>
<evidence type="ECO:0000256" key="1">
    <source>
        <dbReference type="ARBA" id="ARBA00004127"/>
    </source>
</evidence>
<dbReference type="Pfam" id="PF16212">
    <property type="entry name" value="PhoLip_ATPase_C"/>
    <property type="match status" value="1"/>
</dbReference>
<dbReference type="NCBIfam" id="TIGR01652">
    <property type="entry name" value="ATPase-Plipid"/>
    <property type="match status" value="1"/>
</dbReference>
<dbReference type="InterPro" id="IPR006539">
    <property type="entry name" value="P-type_ATPase_IV"/>
</dbReference>
<dbReference type="FunFam" id="3.40.50.1000:FF:000023">
    <property type="entry name" value="Phospholipid-transporting ATPase"/>
    <property type="match status" value="1"/>
</dbReference>
<feature type="binding site" evidence="16">
    <location>
        <position position="1141"/>
    </location>
    <ligand>
        <name>ATP</name>
        <dbReference type="ChEBI" id="CHEBI:30616"/>
    </ligand>
</feature>
<dbReference type="SFLD" id="SFLDF00027">
    <property type="entry name" value="p-type_atpase"/>
    <property type="match status" value="1"/>
</dbReference>
<feature type="binding site" evidence="17">
    <location>
        <position position="724"/>
    </location>
    <ligand>
        <name>Mg(2+)</name>
        <dbReference type="ChEBI" id="CHEBI:18420"/>
    </ligand>
</feature>
<dbReference type="InterPro" id="IPR023299">
    <property type="entry name" value="ATPase_P-typ_cyto_dom_N"/>
</dbReference>
<evidence type="ECO:0000256" key="14">
    <source>
        <dbReference type="ARBA" id="ARBA00049128"/>
    </source>
</evidence>
<reference evidence="23" key="1">
    <citation type="submission" date="2023-10" db="EMBL/GenBank/DDBJ databases">
        <authorList>
            <person name="Noh H."/>
        </authorList>
    </citation>
    <scope>NUCLEOTIDE SEQUENCE</scope>
    <source>
        <strain evidence="23">DUCC4014</strain>
    </source>
</reference>
<evidence type="ECO:0000256" key="6">
    <source>
        <dbReference type="ARBA" id="ARBA00022723"/>
    </source>
</evidence>
<keyword evidence="4" id="KW-0597">Phosphoprotein</keyword>
<feature type="compositionally biased region" description="Polar residues" evidence="19">
    <location>
        <begin position="1559"/>
        <end position="1570"/>
    </location>
</feature>
<feature type="transmembrane region" description="Helical" evidence="18">
    <location>
        <begin position="1228"/>
        <end position="1248"/>
    </location>
</feature>
<feature type="region of interest" description="Disordered" evidence="19">
    <location>
        <begin position="115"/>
        <end position="203"/>
    </location>
</feature>
<feature type="domain" description="P-type ATPase C-terminal" evidence="22">
    <location>
        <begin position="1193"/>
        <end position="1441"/>
    </location>
</feature>
<feature type="transmembrane region" description="Helical" evidence="18">
    <location>
        <begin position="1254"/>
        <end position="1277"/>
    </location>
</feature>
<feature type="compositionally biased region" description="Low complexity" evidence="19">
    <location>
        <begin position="33"/>
        <end position="55"/>
    </location>
</feature>
<dbReference type="GO" id="GO:0005886">
    <property type="term" value="C:plasma membrane"/>
    <property type="evidence" value="ECO:0007669"/>
    <property type="project" value="TreeGrafter"/>
</dbReference>
<dbReference type="Gene3D" id="3.40.1110.10">
    <property type="entry name" value="Calcium-transporting ATPase, cytoplasmic domain N"/>
    <property type="match status" value="1"/>
</dbReference>
<feature type="binding site" evidence="16">
    <location>
        <position position="723"/>
    </location>
    <ligand>
        <name>ATP</name>
        <dbReference type="ChEBI" id="CHEBI:30616"/>
    </ligand>
</feature>
<dbReference type="EMBL" id="CP086714">
    <property type="protein sequence ID" value="WOO77932.1"/>
    <property type="molecule type" value="Genomic_DNA"/>
</dbReference>
<feature type="binding site" evidence="16">
    <location>
        <position position="722"/>
    </location>
    <ligand>
        <name>ATP</name>
        <dbReference type="ChEBI" id="CHEBI:30616"/>
    </ligand>
</feature>
<feature type="binding site" evidence="17">
    <location>
        <position position="722"/>
    </location>
    <ligand>
        <name>Mg(2+)</name>
        <dbReference type="ChEBI" id="CHEBI:18420"/>
    </ligand>
</feature>
<keyword evidence="11 18" id="KW-1133">Transmembrane helix</keyword>
<dbReference type="SUPFAM" id="SSF56784">
    <property type="entry name" value="HAD-like"/>
    <property type="match status" value="1"/>
</dbReference>
<feature type="transmembrane region" description="Helical" evidence="18">
    <location>
        <begin position="1373"/>
        <end position="1392"/>
    </location>
</feature>
<dbReference type="Pfam" id="PF16209">
    <property type="entry name" value="PhoLip_ATPase_N"/>
    <property type="match status" value="1"/>
</dbReference>
<dbReference type="EC" id="7.6.2.1" evidence="18"/>
<sequence>MAAQQPHDMHDPYAYNQHQQQQAAGPSTHPLDGNHNNGYGYNAYADQQHQQQQQQAPYHTQGYAREYDDEEPEPFDINAIDPALRLRTTKTAHSVIAESIRSEDLLNRKRSRFFSRRRKGDKEKDKGSLFGSKRKGTISGANAPDTSPSIGDGGPLLPPAPGSEFGAPESSRASQSSTAAPAPTIASETPPDHGLSKKKKKPMPRRSIYVNMALPMDQIDHKGEPIVRYARNKVRTSKYTLLTFLPRNLFEQFHRVANIYFLALVILQLFPMFGAAAPQVAMLPLLAIIGMTAIKDAAEDWRRARLDEEVNTSAATKLGNWKNVNQPTDPRSWFARVFNIGPNPNKPSKGVRKLREAEAKAGKQIVMEHQNKEGVEEVTDAPHLQVPGQSYPLKEIPSNDSSLPINLPYRPRSQSFASSAPSMVSHKSAGVIDYARSTPGSAQWERTLWKKLEVGDLVLLRGDEQIPADCIVLASSDADGLAFVETKNLDGETNLKVRKSVKATSGIKSEEDLEHAYFYLDSEPPNANLYSYNGVLHYTPANNGRQGKEQIEAVTINEILLRGCTVRNTKWVIGLVVYTGKDTKIMLNGGDTPSKRSKIEKETNFNVIMNFIILMILCLTSALLHGYYRSLSNTSAQWYEIDAEASNNIYVDSVIIFVSSLIVFQNIVPISLYITIELVKTIQAYFIYQDIEMYYAPLDTPCVPKTWNISDDLGQIEYIFSDKTGTLTQNIMEFKKCSVQGVPFGEGVTEAMIGAAKREGREIISLEEQEEELAEFKESMVSTLKRAVKNRYMREDKLTLIAPDLAKRIADTNDPLRPHIVAFFRALALCHTVLSDKPEPEKKPFVLDYKAESPDEEALVACARDVGFPFVTRNTHKVDIEVLGQPERWVPLRVLEFNSTRKRMSVVVRSPEGKIILYCKGADSVIYERLAKDQDEEIKNATLKDLENFANGGLRTLLIAYREMSEQEFEEWSKEYDAASSAVTDRENKIDDAAALIEHDLYILGATALEDKLQEGVPDAIAQLHKAGIKLWILTGDKPQTAIEIGYSCNLLTNDMDVMIISADNAEATRAQIEAGLNKIASVVGPPPTPKSSKIVTQTMDPSATFAVVIDGNTLRYALQPDIKGLFLELGTQCSAVVCCRVSPAQKAQMVKLVKDGCNAMTLSIGDGANDVAMIQEANIGVGLFGLEGSQAAMSADYAFGQFRFLTRLLLVHGRWSYIRIADMHANFFYKNVIWTVAMFWFLIFSSFEATYLFQYTFVLLYNLIFTSLAVGILGAFDQDTNAAASMAFPQLYKRGIKGLDYTRTRFWMYMLDGLYQSAVIYFIPMLVYWDGTTWSSTGRDTNDLYDMSSAVAAAGVTAANLYVGINLRYWTIIPAIVIPLSIACVYIWIAIWSAWGALDYYGVASVIFPTFNYWAAVIFAVMLAVAPRWLIKSFRQSYMPLDRDIIREAWVAGDLKDQLGIRHRKKRRRRHPGDAEMAAQYSPHYAKSRQQFQPPVVPSTPVPFSPEQPLLSQRGYASPARTESPTGSAQRFPPPPLVIHEAPTQDFPVPAPHGQQARPYSQYSYTSPSVLDGLRSPTYGPGSGEGSPTNSPPYGSPTSSTPYGSIAAGVPPPRPARQPQQPSPLMETMVAGRGAPNHSEAFTLGPVPRERPVPQRSPILQGVNAPDTYTQDRPDQYPPNYPPNTQLYPGVTAARPTSRHQDFSADTDWDADAQRPKSTVDPYTGYAV</sequence>
<feature type="binding site" evidence="16">
    <location>
        <position position="1035"/>
    </location>
    <ligand>
        <name>ATP</name>
        <dbReference type="ChEBI" id="CHEBI:30616"/>
    </ligand>
</feature>
<gene>
    <name evidence="23" type="primary">DNF2</name>
    <name evidence="23" type="ORF">LOC62_01G001486</name>
</gene>
<feature type="binding site" evidence="16">
    <location>
        <position position="1147"/>
    </location>
    <ligand>
        <name>ATP</name>
        <dbReference type="ChEBI" id="CHEBI:30616"/>
    </ligand>
</feature>
<accession>A0AAF0Y136</accession>
<evidence type="ECO:0000256" key="9">
    <source>
        <dbReference type="ARBA" id="ARBA00022842"/>
    </source>
</evidence>
<protein>
    <recommendedName>
        <fullName evidence="18">Phospholipid-transporting ATPase</fullName>
        <ecNumber evidence="18">7.6.2.1</ecNumber>
    </recommendedName>
</protein>
<dbReference type="SFLD" id="SFLDS00003">
    <property type="entry name" value="Haloacid_Dehalogenase"/>
    <property type="match status" value="1"/>
</dbReference>
<feature type="binding site" evidence="17">
    <location>
        <position position="1171"/>
    </location>
    <ligand>
        <name>Mg(2+)</name>
        <dbReference type="ChEBI" id="CHEBI:18420"/>
    </ligand>
</feature>
<dbReference type="SUPFAM" id="SSF81660">
    <property type="entry name" value="Metal cation-transporting ATPase, ATP-binding domain N"/>
    <property type="match status" value="1"/>
</dbReference>
<feature type="domain" description="P-type ATPase A" evidence="20">
    <location>
        <begin position="443"/>
        <end position="494"/>
    </location>
</feature>
<evidence type="ECO:0000259" key="22">
    <source>
        <dbReference type="Pfam" id="PF16212"/>
    </source>
</evidence>
<dbReference type="PROSITE" id="PS00154">
    <property type="entry name" value="ATPASE_E1_E2"/>
    <property type="match status" value="1"/>
</dbReference>
<evidence type="ECO:0000256" key="17">
    <source>
        <dbReference type="PIRSR" id="PIRSR606539-3"/>
    </source>
</evidence>
<feature type="transmembrane region" description="Helical" evidence="18">
    <location>
        <begin position="1412"/>
        <end position="1432"/>
    </location>
</feature>
<keyword evidence="7 16" id="KW-0547">Nucleotide-binding</keyword>
<comment type="catalytic activity">
    <reaction evidence="13 18">
        <text>ATP + H2O + phospholipidSide 1 = ADP + phosphate + phospholipidSide 2.</text>
        <dbReference type="EC" id="7.6.2.1"/>
    </reaction>
</comment>
<comment type="cofactor">
    <cofactor evidence="17">
        <name>Mg(2+)</name>
        <dbReference type="ChEBI" id="CHEBI:18420"/>
    </cofactor>
</comment>
<feature type="transmembrane region" description="Helical" evidence="18">
    <location>
        <begin position="1348"/>
        <end position="1366"/>
    </location>
</feature>
<evidence type="ECO:0000256" key="18">
    <source>
        <dbReference type="RuleBase" id="RU362033"/>
    </source>
</evidence>
<evidence type="ECO:0000256" key="15">
    <source>
        <dbReference type="PIRSR" id="PIRSR606539-1"/>
    </source>
</evidence>
<dbReference type="FunFam" id="3.40.1110.10:FF:000087">
    <property type="entry name" value="Phospholipid-transporting ATPase"/>
    <property type="match status" value="1"/>
</dbReference>
<dbReference type="Pfam" id="PF13246">
    <property type="entry name" value="Cation_ATPase"/>
    <property type="match status" value="1"/>
</dbReference>
<feature type="region of interest" description="Disordered" evidence="19">
    <location>
        <begin position="1491"/>
        <end position="1729"/>
    </location>
</feature>
<evidence type="ECO:0000259" key="20">
    <source>
        <dbReference type="Pfam" id="PF00122"/>
    </source>
</evidence>
<dbReference type="SUPFAM" id="SSF81653">
    <property type="entry name" value="Calcium ATPase, transduction domain A"/>
    <property type="match status" value="1"/>
</dbReference>
<evidence type="ECO:0000256" key="10">
    <source>
        <dbReference type="ARBA" id="ARBA00022967"/>
    </source>
</evidence>
<feature type="domain" description="P-type ATPase N-terminal" evidence="21">
    <location>
        <begin position="227"/>
        <end position="278"/>
    </location>
</feature>
<dbReference type="InterPro" id="IPR036412">
    <property type="entry name" value="HAD-like_sf"/>
</dbReference>
<feature type="transmembrane region" description="Helical" evidence="18">
    <location>
        <begin position="605"/>
        <end position="628"/>
    </location>
</feature>
<evidence type="ECO:0000259" key="21">
    <source>
        <dbReference type="Pfam" id="PF16209"/>
    </source>
</evidence>
<dbReference type="InterPro" id="IPR023298">
    <property type="entry name" value="ATPase_P-typ_TM_dom_sf"/>
</dbReference>
<dbReference type="GO" id="GO:0000287">
    <property type="term" value="F:magnesium ion binding"/>
    <property type="evidence" value="ECO:0007669"/>
    <property type="project" value="UniProtKB-UniRule"/>
</dbReference>